<dbReference type="STRING" id="1618671.UY67_C0029G0017"/>
<proteinExistence type="predicted"/>
<reference evidence="3 4" key="1">
    <citation type="journal article" date="2015" name="Nature">
        <title>rRNA introns, odd ribosomes, and small enigmatic genomes across a large radiation of phyla.</title>
        <authorList>
            <person name="Brown C.T."/>
            <person name="Hug L.A."/>
            <person name="Thomas B.C."/>
            <person name="Sharon I."/>
            <person name="Castelle C.J."/>
            <person name="Singh A."/>
            <person name="Wilkins M.J."/>
            <person name="Williams K.H."/>
            <person name="Banfield J.F."/>
        </authorList>
    </citation>
    <scope>NUCLEOTIDE SEQUENCE [LARGE SCALE GENOMIC DNA]</scope>
</reference>
<evidence type="ECO:0000313" key="4">
    <source>
        <dbReference type="Proteomes" id="UP000034273"/>
    </source>
</evidence>
<dbReference type="AlphaFoldDB" id="A0A0G1Z6C7"/>
<feature type="compositionally biased region" description="Acidic residues" evidence="1">
    <location>
        <begin position="116"/>
        <end position="131"/>
    </location>
</feature>
<dbReference type="Gene3D" id="1.20.1480.30">
    <property type="entry name" value="Designed four-helix bundle protein"/>
    <property type="match status" value="1"/>
</dbReference>
<feature type="region of interest" description="Disordered" evidence="1">
    <location>
        <begin position="116"/>
        <end position="142"/>
    </location>
</feature>
<evidence type="ECO:0000256" key="2">
    <source>
        <dbReference type="SAM" id="Phobius"/>
    </source>
</evidence>
<comment type="caution">
    <text evidence="3">The sequence shown here is derived from an EMBL/GenBank/DDBJ whole genome shotgun (WGS) entry which is preliminary data.</text>
</comment>
<sequence>MRYTYDMELIDLKKEEQQIRRTAYRMTRWIGSPTSLVAHTLVFLGCFAAVWFGYIAYEHMLLVLTTIVSLEAIYLSIFIQMTVNMTTEAVEDISEDVEEIQEDIDEIQENVEDISEDVEEMTEEEATEEAAEETRKEEQKNTLTQIQTDLRKLLDDINRLKNS</sequence>
<keyword evidence="2" id="KW-0812">Transmembrane</keyword>
<evidence type="ECO:0000313" key="3">
    <source>
        <dbReference type="EMBL" id="KKW23057.1"/>
    </source>
</evidence>
<dbReference type="Proteomes" id="UP000034273">
    <property type="component" value="Unassembled WGS sequence"/>
</dbReference>
<feature type="transmembrane region" description="Helical" evidence="2">
    <location>
        <begin position="60"/>
        <end position="79"/>
    </location>
</feature>
<dbReference type="EMBL" id="LCQW01000029">
    <property type="protein sequence ID" value="KKW23057.1"/>
    <property type="molecule type" value="Genomic_DNA"/>
</dbReference>
<evidence type="ECO:0000256" key="1">
    <source>
        <dbReference type="SAM" id="MobiDB-lite"/>
    </source>
</evidence>
<name>A0A0G1Z6C7_9BACT</name>
<organism evidence="3 4">
    <name type="scientific">Candidatus Kaiserbacteria bacterium GW2011_GWA2_52_12</name>
    <dbReference type="NCBI Taxonomy" id="1618671"/>
    <lineage>
        <taxon>Bacteria</taxon>
        <taxon>Candidatus Kaiseribacteriota</taxon>
    </lineage>
</organism>
<dbReference type="PATRIC" id="fig|1618671.3.peg.870"/>
<keyword evidence="2" id="KW-1133">Transmembrane helix</keyword>
<protein>
    <recommendedName>
        <fullName evidence="5">DUF1003 domain-containing protein</fullName>
    </recommendedName>
</protein>
<evidence type="ECO:0008006" key="5">
    <source>
        <dbReference type="Google" id="ProtNLM"/>
    </source>
</evidence>
<accession>A0A0G1Z6C7</accession>
<feature type="transmembrane region" description="Helical" evidence="2">
    <location>
        <begin position="29"/>
        <end position="54"/>
    </location>
</feature>
<keyword evidence="2" id="KW-0472">Membrane</keyword>
<gene>
    <name evidence="3" type="ORF">UY67_C0029G0017</name>
</gene>